<gene>
    <name evidence="2" type="ORF">FA047_04250</name>
</gene>
<dbReference type="Gene3D" id="3.40.50.720">
    <property type="entry name" value="NAD(P)-binding Rossmann-like Domain"/>
    <property type="match status" value="1"/>
</dbReference>
<proteinExistence type="predicted"/>
<organism evidence="2 3">
    <name type="scientific">Pedobacter frigoris</name>
    <dbReference type="NCBI Taxonomy" id="2571272"/>
    <lineage>
        <taxon>Bacteria</taxon>
        <taxon>Pseudomonadati</taxon>
        <taxon>Bacteroidota</taxon>
        <taxon>Sphingobacteriia</taxon>
        <taxon>Sphingobacteriales</taxon>
        <taxon>Sphingobacteriaceae</taxon>
        <taxon>Pedobacter</taxon>
    </lineage>
</organism>
<dbReference type="InterPro" id="IPR036291">
    <property type="entry name" value="NAD(P)-bd_dom_sf"/>
</dbReference>
<reference evidence="2 3" key="1">
    <citation type="submission" date="2019-04" db="EMBL/GenBank/DDBJ databases">
        <title>Pedobacter sp. RP-3-15 sp. nov., isolated from Arctic soil.</title>
        <authorList>
            <person name="Dahal R.H."/>
            <person name="Kim D.-U."/>
        </authorList>
    </citation>
    <scope>NUCLEOTIDE SEQUENCE [LARGE SCALE GENOMIC DNA]</scope>
    <source>
        <strain evidence="2 3">RP-3-15</strain>
    </source>
</reference>
<evidence type="ECO:0000259" key="1">
    <source>
        <dbReference type="Pfam" id="PF01370"/>
    </source>
</evidence>
<keyword evidence="3" id="KW-1185">Reference proteome</keyword>
<dbReference type="Proteomes" id="UP000307244">
    <property type="component" value="Unassembled WGS sequence"/>
</dbReference>
<sequence>MAPFLFYTKMINVNTTISILGCGWYGLPLAKKLVELRYNVKGSTTTSEKVFKLKESGIIPYIVDFQEESEHFDSDFFDTDLLIICIPPKRSTAEQGSFTKKITKIISASEQKVKNIIFISSTSVYGDYNTHMNEFSTPIPDSPSGKAMLAAETILKDNNYFKTTIIRFAGLIGPDRDPGRFFAGKTNIPNGLAPINLIILDDCINLILKIIELKAFGYIYNACIPDHPSKQSFYTKASENSGLAIPDFINELNQWKIIDSQNVPELLNYQYSISKWSDWLA</sequence>
<dbReference type="PANTHER" id="PTHR48079">
    <property type="entry name" value="PROTEIN YEEZ"/>
    <property type="match status" value="1"/>
</dbReference>
<dbReference type="PANTHER" id="PTHR48079:SF6">
    <property type="entry name" value="NAD(P)-BINDING DOMAIN-CONTAINING PROTEIN-RELATED"/>
    <property type="match status" value="1"/>
</dbReference>
<accession>A0A4U1CN27</accession>
<dbReference type="InterPro" id="IPR051783">
    <property type="entry name" value="NAD(P)-dependent_oxidoreduct"/>
</dbReference>
<dbReference type="Pfam" id="PF01370">
    <property type="entry name" value="Epimerase"/>
    <property type="match status" value="1"/>
</dbReference>
<dbReference type="GO" id="GO:0005737">
    <property type="term" value="C:cytoplasm"/>
    <property type="evidence" value="ECO:0007669"/>
    <property type="project" value="TreeGrafter"/>
</dbReference>
<dbReference type="OrthoDB" id="751203at2"/>
<dbReference type="InterPro" id="IPR001509">
    <property type="entry name" value="Epimerase_deHydtase"/>
</dbReference>
<protein>
    <submittedName>
        <fullName evidence="2">SDR family NAD(P)-dependent oxidoreductase</fullName>
    </submittedName>
</protein>
<evidence type="ECO:0000313" key="2">
    <source>
        <dbReference type="EMBL" id="TKC09311.1"/>
    </source>
</evidence>
<name>A0A4U1CN27_9SPHI</name>
<dbReference type="SUPFAM" id="SSF51735">
    <property type="entry name" value="NAD(P)-binding Rossmann-fold domains"/>
    <property type="match status" value="1"/>
</dbReference>
<feature type="domain" description="NAD-dependent epimerase/dehydratase" evidence="1">
    <location>
        <begin position="108"/>
        <end position="181"/>
    </location>
</feature>
<evidence type="ECO:0000313" key="3">
    <source>
        <dbReference type="Proteomes" id="UP000307244"/>
    </source>
</evidence>
<dbReference type="EMBL" id="SWBQ01000001">
    <property type="protein sequence ID" value="TKC09311.1"/>
    <property type="molecule type" value="Genomic_DNA"/>
</dbReference>
<comment type="caution">
    <text evidence="2">The sequence shown here is derived from an EMBL/GenBank/DDBJ whole genome shotgun (WGS) entry which is preliminary data.</text>
</comment>
<dbReference type="GO" id="GO:0004029">
    <property type="term" value="F:aldehyde dehydrogenase (NAD+) activity"/>
    <property type="evidence" value="ECO:0007669"/>
    <property type="project" value="TreeGrafter"/>
</dbReference>
<dbReference type="AlphaFoldDB" id="A0A4U1CN27"/>